<name>A0A0H4TCL7_9BACT</name>
<dbReference type="HAMAP" id="MF_01326_B">
    <property type="entry name" value="Ribosomal_uL24_B"/>
    <property type="match status" value="1"/>
</dbReference>
<dbReference type="SUPFAM" id="SSF50104">
    <property type="entry name" value="Translation proteins SH3-like domain"/>
    <property type="match status" value="1"/>
</dbReference>
<dbReference type="GO" id="GO:0005840">
    <property type="term" value="C:ribosome"/>
    <property type="evidence" value="ECO:0007669"/>
    <property type="project" value="UniProtKB-KW"/>
</dbReference>
<evidence type="ECO:0000256" key="6">
    <source>
        <dbReference type="ARBA" id="ARBA00035206"/>
    </source>
</evidence>
<dbReference type="GO" id="GO:0019843">
    <property type="term" value="F:rRNA binding"/>
    <property type="evidence" value="ECO:0007669"/>
    <property type="project" value="UniProtKB-UniRule"/>
</dbReference>
<dbReference type="GO" id="GO:0006412">
    <property type="term" value="P:translation"/>
    <property type="evidence" value="ECO:0007669"/>
    <property type="project" value="UniProtKB-UniRule"/>
</dbReference>
<protein>
    <recommendedName>
        <fullName evidence="6 8">Large ribosomal subunit protein uL24</fullName>
    </recommendedName>
</protein>
<dbReference type="CDD" id="cd06089">
    <property type="entry name" value="KOW_RPL26"/>
    <property type="match status" value="1"/>
</dbReference>
<dbReference type="GO" id="GO:0003735">
    <property type="term" value="F:structural constituent of ribosome"/>
    <property type="evidence" value="ECO:0007669"/>
    <property type="project" value="InterPro"/>
</dbReference>
<dbReference type="PANTHER" id="PTHR12903">
    <property type="entry name" value="MITOCHONDRIAL RIBOSOMAL PROTEIN L24"/>
    <property type="match status" value="1"/>
</dbReference>
<proteinExistence type="inferred from homology"/>
<evidence type="ECO:0000256" key="5">
    <source>
        <dbReference type="ARBA" id="ARBA00023274"/>
    </source>
</evidence>
<keyword evidence="3 8" id="KW-0694">RNA-binding</keyword>
<evidence type="ECO:0000256" key="4">
    <source>
        <dbReference type="ARBA" id="ARBA00022980"/>
    </source>
</evidence>
<organism evidence="11">
    <name type="scientific">uncultured bacterium Rifle_16ft_4_minimus_4564</name>
    <dbReference type="NCBI Taxonomy" id="1665161"/>
    <lineage>
        <taxon>Bacteria</taxon>
        <taxon>environmental samples</taxon>
    </lineage>
</organism>
<dbReference type="Pfam" id="PF17136">
    <property type="entry name" value="ribosomal_L24"/>
    <property type="match status" value="1"/>
</dbReference>
<feature type="domain" description="Large ribosomal subunit protein uL24 C-terminal" evidence="10">
    <location>
        <begin position="41"/>
        <end position="105"/>
    </location>
</feature>
<evidence type="ECO:0000313" key="11">
    <source>
        <dbReference type="EMBL" id="AKQ04252.1"/>
    </source>
</evidence>
<evidence type="ECO:0000256" key="2">
    <source>
        <dbReference type="ARBA" id="ARBA00022730"/>
    </source>
</evidence>
<gene>
    <name evidence="8" type="primary">rplX</name>
</gene>
<keyword evidence="4 8" id="KW-0689">Ribosomal protein</keyword>
<dbReference type="InterPro" id="IPR005824">
    <property type="entry name" value="KOW"/>
</dbReference>
<keyword evidence="5 8" id="KW-0687">Ribonucleoprotein</keyword>
<dbReference type="InterPro" id="IPR003256">
    <property type="entry name" value="Ribosomal_uL24"/>
</dbReference>
<dbReference type="Gene3D" id="2.30.30.30">
    <property type="match status" value="1"/>
</dbReference>
<keyword evidence="2 8" id="KW-0699">rRNA-binding</keyword>
<dbReference type="Pfam" id="PF00467">
    <property type="entry name" value="KOW"/>
    <property type="match status" value="1"/>
</dbReference>
<dbReference type="GO" id="GO:1990904">
    <property type="term" value="C:ribonucleoprotein complex"/>
    <property type="evidence" value="ECO:0007669"/>
    <property type="project" value="UniProtKB-KW"/>
</dbReference>
<dbReference type="AlphaFoldDB" id="A0A0H4TCL7"/>
<dbReference type="FunFam" id="2.30.30.30:FF:000004">
    <property type="entry name" value="50S ribosomal protein L24"/>
    <property type="match status" value="1"/>
</dbReference>
<evidence type="ECO:0000259" key="10">
    <source>
        <dbReference type="Pfam" id="PF17136"/>
    </source>
</evidence>
<reference evidence="11" key="1">
    <citation type="journal article" date="2015" name="ISME J.">
        <title>Aquifer environment selects for microbial species cohorts in sediment and groundwater.</title>
        <authorList>
            <person name="Hug L.A."/>
            <person name="Thomas B.C."/>
            <person name="Brown C.T."/>
            <person name="Frischkorn K.R."/>
            <person name="Williams K.H."/>
            <person name="Tringe S.G."/>
            <person name="Banfield J.F."/>
        </authorList>
    </citation>
    <scope>NUCLEOTIDE SEQUENCE</scope>
</reference>
<accession>A0A0H4TCL7</accession>
<comment type="function">
    <text evidence="7 8">One of the proteins that surrounds the polypeptide exit tunnel on the outside of the subunit.</text>
</comment>
<evidence type="ECO:0000256" key="8">
    <source>
        <dbReference type="HAMAP-Rule" id="MF_01326"/>
    </source>
</evidence>
<evidence type="ECO:0000256" key="3">
    <source>
        <dbReference type="ARBA" id="ARBA00022884"/>
    </source>
</evidence>
<dbReference type="InterPro" id="IPR014722">
    <property type="entry name" value="Rib_uL2_dom2"/>
</dbReference>
<evidence type="ECO:0000259" key="9">
    <source>
        <dbReference type="Pfam" id="PF00467"/>
    </source>
</evidence>
<comment type="similarity">
    <text evidence="1 8">Belongs to the universal ribosomal protein uL24 family.</text>
</comment>
<sequence>MGIYSIKTKDTVEVITGKDKGKRGKIIRLILPIDKVVVEKLNVAKRHIKPSNKHPHGGIIEKELPLPISNVMLVCPKCSKQTRIGKKFLEDGVKVRLCKKCGEVIDK</sequence>
<comment type="function">
    <text evidence="8">One of two assembly initiator proteins, it binds directly to the 5'-end of the 23S rRNA, where it nucleates assembly of the 50S subunit.</text>
</comment>
<comment type="subunit">
    <text evidence="8">Part of the 50S ribosomal subunit.</text>
</comment>
<dbReference type="NCBIfam" id="TIGR01079">
    <property type="entry name" value="rplX_bact"/>
    <property type="match status" value="1"/>
</dbReference>
<evidence type="ECO:0000256" key="7">
    <source>
        <dbReference type="ARBA" id="ARBA00058688"/>
    </source>
</evidence>
<dbReference type="InterPro" id="IPR041988">
    <property type="entry name" value="Ribosomal_uL24_KOW"/>
</dbReference>
<dbReference type="InterPro" id="IPR008991">
    <property type="entry name" value="Translation_prot_SH3-like_sf"/>
</dbReference>
<dbReference type="InterPro" id="IPR057264">
    <property type="entry name" value="Ribosomal_uL24_C"/>
</dbReference>
<feature type="domain" description="KOW" evidence="9">
    <location>
        <begin position="9"/>
        <end position="39"/>
    </location>
</feature>
<evidence type="ECO:0000256" key="1">
    <source>
        <dbReference type="ARBA" id="ARBA00010618"/>
    </source>
</evidence>
<dbReference type="EMBL" id="KT007033">
    <property type="protein sequence ID" value="AKQ04252.1"/>
    <property type="molecule type" value="Genomic_DNA"/>
</dbReference>